<dbReference type="PROSITE" id="PS50023">
    <property type="entry name" value="LIM_DOMAIN_2"/>
    <property type="match status" value="2"/>
</dbReference>
<evidence type="ECO:0000256" key="2">
    <source>
        <dbReference type="ARBA" id="ARBA00011385"/>
    </source>
</evidence>
<proteinExistence type="predicted"/>
<dbReference type="FunFam" id="2.10.110.10:FF:000002">
    <property type="entry name" value="LIM domain and actin-binding 1"/>
    <property type="match status" value="2"/>
</dbReference>
<sequence length="298" mass="33934">MHNCILRNKNKEYIYDIINNDDSSHVRLHSWRRKKTVLVMEPFAWFSGGRTIRLRIKIKNKIMAFSGTQQKCKACDKTVHFVEGLSADGVPYHKNCFRCSHCNGLLAISNYSSSEGVLYCKVHFEQLFKETGTFPKKSQSSGKPPSDLNRAPSKLSAFFSGTQEKCSKCKKTVYPLEKLTVEGEFYHKSCFRCAHGGCFLTPSTYAALDGYLYCKPHFSQLFKEKGSYSYLSKQTSLKRGEMQQQEQQEQEAVEKTTTDDDRSDAEADAKEAKTDTEAEPEPEATTQEAQEDHSDHDH</sequence>
<evidence type="ECO:0000256" key="8">
    <source>
        <dbReference type="PROSITE-ProRule" id="PRU00125"/>
    </source>
</evidence>
<keyword evidence="7" id="KW-0206">Cytoskeleton</keyword>
<evidence type="ECO:0000313" key="12">
    <source>
        <dbReference type="Proteomes" id="UP001386955"/>
    </source>
</evidence>
<dbReference type="EMBL" id="JAYMYS010000003">
    <property type="protein sequence ID" value="KAK7399229.1"/>
    <property type="molecule type" value="Genomic_DNA"/>
</dbReference>
<dbReference type="CDD" id="cd09440">
    <property type="entry name" value="LIM1_SF3"/>
    <property type="match status" value="1"/>
</dbReference>
<dbReference type="SMART" id="SM00132">
    <property type="entry name" value="LIM"/>
    <property type="match status" value="2"/>
</dbReference>
<name>A0AAN9SR24_PSOTE</name>
<comment type="caution">
    <text evidence="11">The sequence shown here is derived from an EMBL/GenBank/DDBJ whole genome shotgun (WGS) entry which is preliminary data.</text>
</comment>
<accession>A0AAN9SR24</accession>
<feature type="domain" description="LIM zinc-binding" evidence="10">
    <location>
        <begin position="70"/>
        <end position="130"/>
    </location>
</feature>
<keyword evidence="7" id="KW-0963">Cytoplasm</keyword>
<dbReference type="AlphaFoldDB" id="A0AAN9SR24"/>
<dbReference type="PANTHER" id="PTHR24206">
    <property type="entry name" value="OS06G0237300 PROTEIN"/>
    <property type="match status" value="1"/>
</dbReference>
<evidence type="ECO:0000259" key="10">
    <source>
        <dbReference type="PROSITE" id="PS50023"/>
    </source>
</evidence>
<dbReference type="InterPro" id="IPR001781">
    <property type="entry name" value="Znf_LIM"/>
</dbReference>
<evidence type="ECO:0000256" key="7">
    <source>
        <dbReference type="ARBA" id="ARBA00023212"/>
    </source>
</evidence>
<feature type="compositionally biased region" description="Basic and acidic residues" evidence="9">
    <location>
        <begin position="252"/>
        <end position="276"/>
    </location>
</feature>
<dbReference type="GO" id="GO:0051017">
    <property type="term" value="P:actin filament bundle assembly"/>
    <property type="evidence" value="ECO:0007669"/>
    <property type="project" value="UniProtKB-ARBA"/>
</dbReference>
<protein>
    <recommendedName>
        <fullName evidence="10">LIM zinc-binding domain-containing protein</fullName>
    </recommendedName>
</protein>
<comment type="subunit">
    <text evidence="2">Interacts with F-actin.</text>
</comment>
<gene>
    <name evidence="11" type="ORF">VNO78_10408</name>
</gene>
<organism evidence="11 12">
    <name type="scientific">Psophocarpus tetragonolobus</name>
    <name type="common">Winged bean</name>
    <name type="synonym">Dolichos tetragonolobus</name>
    <dbReference type="NCBI Taxonomy" id="3891"/>
    <lineage>
        <taxon>Eukaryota</taxon>
        <taxon>Viridiplantae</taxon>
        <taxon>Streptophyta</taxon>
        <taxon>Embryophyta</taxon>
        <taxon>Tracheophyta</taxon>
        <taxon>Spermatophyta</taxon>
        <taxon>Magnoliopsida</taxon>
        <taxon>eudicotyledons</taxon>
        <taxon>Gunneridae</taxon>
        <taxon>Pentapetalae</taxon>
        <taxon>rosids</taxon>
        <taxon>fabids</taxon>
        <taxon>Fabales</taxon>
        <taxon>Fabaceae</taxon>
        <taxon>Papilionoideae</taxon>
        <taxon>50 kb inversion clade</taxon>
        <taxon>NPAAA clade</taxon>
        <taxon>indigoferoid/millettioid clade</taxon>
        <taxon>Phaseoleae</taxon>
        <taxon>Psophocarpus</taxon>
    </lineage>
</organism>
<keyword evidence="3 8" id="KW-0479">Metal-binding</keyword>
<dbReference type="Proteomes" id="UP001386955">
    <property type="component" value="Unassembled WGS sequence"/>
</dbReference>
<keyword evidence="4 8" id="KW-0862">Zinc</keyword>
<evidence type="ECO:0000256" key="6">
    <source>
        <dbReference type="ARBA" id="ARBA00023203"/>
    </source>
</evidence>
<dbReference type="GO" id="GO:0051015">
    <property type="term" value="F:actin filament binding"/>
    <property type="evidence" value="ECO:0007669"/>
    <property type="project" value="UniProtKB-ARBA"/>
</dbReference>
<keyword evidence="6" id="KW-0009">Actin-binding</keyword>
<keyword evidence="5 8" id="KW-0440">LIM domain</keyword>
<evidence type="ECO:0000313" key="11">
    <source>
        <dbReference type="EMBL" id="KAK7399229.1"/>
    </source>
</evidence>
<evidence type="ECO:0000256" key="9">
    <source>
        <dbReference type="SAM" id="MobiDB-lite"/>
    </source>
</evidence>
<feature type="domain" description="LIM zinc-binding" evidence="10">
    <location>
        <begin position="164"/>
        <end position="224"/>
    </location>
</feature>
<dbReference type="GO" id="GO:0046872">
    <property type="term" value="F:metal ion binding"/>
    <property type="evidence" value="ECO:0007669"/>
    <property type="project" value="UniProtKB-KW"/>
</dbReference>
<evidence type="ECO:0000256" key="4">
    <source>
        <dbReference type="ARBA" id="ARBA00022833"/>
    </source>
</evidence>
<reference evidence="11 12" key="1">
    <citation type="submission" date="2024-01" db="EMBL/GenBank/DDBJ databases">
        <title>The genomes of 5 underutilized Papilionoideae crops provide insights into root nodulation and disease resistanc.</title>
        <authorList>
            <person name="Jiang F."/>
        </authorList>
    </citation>
    <scope>NUCLEOTIDE SEQUENCE [LARGE SCALE GENOMIC DNA]</scope>
    <source>
        <strain evidence="11">DUOXIRENSHENG_FW03</strain>
        <tissue evidence="11">Leaves</tissue>
    </source>
</reference>
<dbReference type="Pfam" id="PF00412">
    <property type="entry name" value="LIM"/>
    <property type="match status" value="2"/>
</dbReference>
<evidence type="ECO:0000256" key="5">
    <source>
        <dbReference type="ARBA" id="ARBA00023038"/>
    </source>
</evidence>
<comment type="subcellular location">
    <subcellularLocation>
        <location evidence="1">Cytoplasm</location>
        <location evidence="1">Cytoskeleton</location>
    </subcellularLocation>
</comment>
<evidence type="ECO:0000256" key="1">
    <source>
        <dbReference type="ARBA" id="ARBA00004245"/>
    </source>
</evidence>
<evidence type="ECO:0000256" key="3">
    <source>
        <dbReference type="ARBA" id="ARBA00022723"/>
    </source>
</evidence>
<dbReference type="SUPFAM" id="SSF57716">
    <property type="entry name" value="Glucocorticoid receptor-like (DNA-binding domain)"/>
    <property type="match status" value="4"/>
</dbReference>
<keyword evidence="12" id="KW-1185">Reference proteome</keyword>
<dbReference type="CDD" id="cd09441">
    <property type="entry name" value="LIM2_SF3"/>
    <property type="match status" value="1"/>
</dbReference>
<dbReference type="GO" id="GO:0005856">
    <property type="term" value="C:cytoskeleton"/>
    <property type="evidence" value="ECO:0007669"/>
    <property type="project" value="UniProtKB-SubCell"/>
</dbReference>
<dbReference type="Gene3D" id="2.10.110.10">
    <property type="entry name" value="Cysteine Rich Protein"/>
    <property type="match status" value="2"/>
</dbReference>
<dbReference type="PROSITE" id="PS00478">
    <property type="entry name" value="LIM_DOMAIN_1"/>
    <property type="match status" value="1"/>
</dbReference>
<feature type="region of interest" description="Disordered" evidence="9">
    <location>
        <begin position="239"/>
        <end position="298"/>
    </location>
</feature>